<dbReference type="Proteomes" id="UP000008895">
    <property type="component" value="Chromosome"/>
</dbReference>
<reference evidence="2 3" key="1">
    <citation type="journal article" date="2011" name="J. Bacteriol.">
        <title>Complete genome sequence of the dog commensal and human pathogen Capnocytophaga canimorsus strain 5.</title>
        <authorList>
            <person name="Manfredi P."/>
            <person name="Pagni M."/>
            <person name="Cornelis G.R."/>
        </authorList>
    </citation>
    <scope>NUCLEOTIDE SEQUENCE [LARGE SCALE GENOMIC DNA]</scope>
    <source>
        <strain evidence="3">5</strain>
    </source>
</reference>
<evidence type="ECO:0000313" key="3">
    <source>
        <dbReference type="Proteomes" id="UP000008895"/>
    </source>
</evidence>
<accession>F9YTY5</accession>
<gene>
    <name evidence="2" type="ordered locus">Ccan_08010</name>
</gene>
<keyword evidence="1" id="KW-0472">Membrane</keyword>
<dbReference type="EMBL" id="CP002113">
    <property type="protein sequence ID" value="AEK22919.1"/>
    <property type="molecule type" value="Genomic_DNA"/>
</dbReference>
<sequence>MQEILTYTLVAFAFFFLIKTFFFKKKKKDKCGGTNCNC</sequence>
<keyword evidence="1" id="KW-1133">Transmembrane helix</keyword>
<dbReference type="HOGENOM" id="CLU_215645_2_1_10"/>
<evidence type="ECO:0000256" key="1">
    <source>
        <dbReference type="SAM" id="Phobius"/>
    </source>
</evidence>
<organism evidence="2 3">
    <name type="scientific">Capnocytophaga canimorsus (strain 5)</name>
    <dbReference type="NCBI Taxonomy" id="860228"/>
    <lineage>
        <taxon>Bacteria</taxon>
        <taxon>Pseudomonadati</taxon>
        <taxon>Bacteroidota</taxon>
        <taxon>Flavobacteriia</taxon>
        <taxon>Flavobacteriales</taxon>
        <taxon>Flavobacteriaceae</taxon>
        <taxon>Capnocytophaga</taxon>
    </lineage>
</organism>
<keyword evidence="1" id="KW-0812">Transmembrane</keyword>
<feature type="transmembrane region" description="Helical" evidence="1">
    <location>
        <begin position="6"/>
        <end position="23"/>
    </location>
</feature>
<protein>
    <recommendedName>
        <fullName evidence="4">FeoB-associated Cys-rich membrane protein</fullName>
    </recommendedName>
</protein>
<evidence type="ECO:0008006" key="4">
    <source>
        <dbReference type="Google" id="ProtNLM"/>
    </source>
</evidence>
<proteinExistence type="predicted"/>
<dbReference type="STRING" id="860228.Ccan_08010"/>
<name>F9YTY5_CAPCC</name>
<dbReference type="AlphaFoldDB" id="F9YTY5"/>
<keyword evidence="3" id="KW-1185">Reference proteome</keyword>
<dbReference type="KEGG" id="ccm:Ccan_08010"/>
<evidence type="ECO:0000313" key="2">
    <source>
        <dbReference type="EMBL" id="AEK22919.1"/>
    </source>
</evidence>